<dbReference type="OrthoDB" id="3229610at2759"/>
<dbReference type="EMBL" id="KV448176">
    <property type="protein sequence ID" value="OAX41594.1"/>
    <property type="molecule type" value="Genomic_DNA"/>
</dbReference>
<keyword evidence="1" id="KW-0472">Membrane</keyword>
<keyword evidence="1" id="KW-1133">Transmembrane helix</keyword>
<keyword evidence="1" id="KW-0812">Transmembrane</keyword>
<name>A0A1B7N9V8_9AGAM</name>
<evidence type="ECO:0000313" key="2">
    <source>
        <dbReference type="EMBL" id="OAX41594.1"/>
    </source>
</evidence>
<evidence type="ECO:0000256" key="1">
    <source>
        <dbReference type="SAM" id="Phobius"/>
    </source>
</evidence>
<sequence>ILLTADCISSLVLVSLSFRLLWGVKLPAKERMMILAMFSTSAFVTLVYIFCATCQYISGVS</sequence>
<dbReference type="AlphaFoldDB" id="A0A1B7N9V8"/>
<keyword evidence="3" id="KW-1185">Reference proteome</keyword>
<evidence type="ECO:0000313" key="3">
    <source>
        <dbReference type="Proteomes" id="UP000092154"/>
    </source>
</evidence>
<gene>
    <name evidence="2" type="ORF">K503DRAFT_685103</name>
</gene>
<dbReference type="Proteomes" id="UP000092154">
    <property type="component" value="Unassembled WGS sequence"/>
</dbReference>
<dbReference type="InParanoid" id="A0A1B7N9V8"/>
<protein>
    <submittedName>
        <fullName evidence="2">Uncharacterized protein</fullName>
    </submittedName>
</protein>
<organism evidence="2 3">
    <name type="scientific">Rhizopogon vinicolor AM-OR11-026</name>
    <dbReference type="NCBI Taxonomy" id="1314800"/>
    <lineage>
        <taxon>Eukaryota</taxon>
        <taxon>Fungi</taxon>
        <taxon>Dikarya</taxon>
        <taxon>Basidiomycota</taxon>
        <taxon>Agaricomycotina</taxon>
        <taxon>Agaricomycetes</taxon>
        <taxon>Agaricomycetidae</taxon>
        <taxon>Boletales</taxon>
        <taxon>Suillineae</taxon>
        <taxon>Rhizopogonaceae</taxon>
        <taxon>Rhizopogon</taxon>
    </lineage>
</organism>
<feature type="non-terminal residue" evidence="2">
    <location>
        <position position="1"/>
    </location>
</feature>
<accession>A0A1B7N9V8</accession>
<feature type="transmembrane region" description="Helical" evidence="1">
    <location>
        <begin position="33"/>
        <end position="57"/>
    </location>
</feature>
<proteinExistence type="predicted"/>
<reference evidence="2 3" key="1">
    <citation type="submission" date="2016-06" db="EMBL/GenBank/DDBJ databases">
        <title>Comparative genomics of the ectomycorrhizal sister species Rhizopogon vinicolor and Rhizopogon vesiculosus (Basidiomycota: Boletales) reveals a divergence of the mating type B locus.</title>
        <authorList>
            <consortium name="DOE Joint Genome Institute"/>
            <person name="Mujic A.B."/>
            <person name="Kuo A."/>
            <person name="Tritt A."/>
            <person name="Lipzen A."/>
            <person name="Chen C."/>
            <person name="Johnson J."/>
            <person name="Sharma A."/>
            <person name="Barry K."/>
            <person name="Grigoriev I.V."/>
            <person name="Spatafora J.W."/>
        </authorList>
    </citation>
    <scope>NUCLEOTIDE SEQUENCE [LARGE SCALE GENOMIC DNA]</scope>
    <source>
        <strain evidence="2 3">AM-OR11-026</strain>
    </source>
</reference>